<dbReference type="STRING" id="633813.SAMN04488087_0301"/>
<dbReference type="Pfam" id="PF00437">
    <property type="entry name" value="T2SSE"/>
    <property type="match status" value="1"/>
</dbReference>
<dbReference type="PANTHER" id="PTHR30258:SF1">
    <property type="entry name" value="PROTEIN TRANSPORT PROTEIN HOFB HOMOLOG"/>
    <property type="match status" value="1"/>
</dbReference>
<feature type="region of interest" description="Disordered" evidence="4">
    <location>
        <begin position="1"/>
        <end position="25"/>
    </location>
</feature>
<dbReference type="RefSeq" id="WP_084660490.1">
    <property type="nucleotide sequence ID" value="NZ_FRAU01000001.1"/>
</dbReference>
<dbReference type="Pfam" id="PF05157">
    <property type="entry name" value="MshEN"/>
    <property type="match status" value="1"/>
</dbReference>
<dbReference type="InterPro" id="IPR037257">
    <property type="entry name" value="T2SS_E_N_sf"/>
</dbReference>
<dbReference type="SUPFAM" id="SSF52540">
    <property type="entry name" value="P-loop containing nucleoside triphosphate hydrolases"/>
    <property type="match status" value="1"/>
</dbReference>
<evidence type="ECO:0000313" key="6">
    <source>
        <dbReference type="EMBL" id="SHK10821.1"/>
    </source>
</evidence>
<keyword evidence="2" id="KW-0547">Nucleotide-binding</keyword>
<dbReference type="InterPro" id="IPR027417">
    <property type="entry name" value="P-loop_NTPase"/>
</dbReference>
<dbReference type="InterPro" id="IPR007831">
    <property type="entry name" value="T2SS_GspE_N"/>
</dbReference>
<proteinExistence type="inferred from homology"/>
<dbReference type="GO" id="GO:0005886">
    <property type="term" value="C:plasma membrane"/>
    <property type="evidence" value="ECO:0007669"/>
    <property type="project" value="TreeGrafter"/>
</dbReference>
<evidence type="ECO:0000256" key="2">
    <source>
        <dbReference type="ARBA" id="ARBA00022741"/>
    </source>
</evidence>
<dbReference type="PROSITE" id="PS00662">
    <property type="entry name" value="T2SP_E"/>
    <property type="match status" value="1"/>
</dbReference>
<feature type="compositionally biased region" description="Polar residues" evidence="4">
    <location>
        <begin position="11"/>
        <end position="20"/>
    </location>
</feature>
<dbReference type="PANTHER" id="PTHR30258">
    <property type="entry name" value="TYPE II SECRETION SYSTEM PROTEIN GSPE-RELATED"/>
    <property type="match status" value="1"/>
</dbReference>
<keyword evidence="3" id="KW-0067">ATP-binding</keyword>
<name>A0A1M6PSF0_9BACT</name>
<protein>
    <submittedName>
        <fullName evidence="6">Type IV pilus assembly protein PilB</fullName>
    </submittedName>
</protein>
<evidence type="ECO:0000256" key="4">
    <source>
        <dbReference type="SAM" id="MobiDB-lite"/>
    </source>
</evidence>
<comment type="similarity">
    <text evidence="1">Belongs to the GSP E family.</text>
</comment>
<dbReference type="InterPro" id="IPR001482">
    <property type="entry name" value="T2SS/T4SS_dom"/>
</dbReference>
<reference evidence="7" key="1">
    <citation type="submission" date="2016-11" db="EMBL/GenBank/DDBJ databases">
        <authorList>
            <person name="Varghese N."/>
            <person name="Submissions S."/>
        </authorList>
    </citation>
    <scope>NUCLEOTIDE SEQUENCE [LARGE SCALE GENOMIC DNA]</scope>
    <source>
        <strain evidence="7">DSM 22212</strain>
    </source>
</reference>
<organism evidence="6 7">
    <name type="scientific">Rhodothermus profundi</name>
    <dbReference type="NCBI Taxonomy" id="633813"/>
    <lineage>
        <taxon>Bacteria</taxon>
        <taxon>Pseudomonadati</taxon>
        <taxon>Rhodothermota</taxon>
        <taxon>Rhodothermia</taxon>
        <taxon>Rhodothermales</taxon>
        <taxon>Rhodothermaceae</taxon>
        <taxon>Rhodothermus</taxon>
    </lineage>
</organism>
<evidence type="ECO:0000256" key="3">
    <source>
        <dbReference type="ARBA" id="ARBA00022840"/>
    </source>
</evidence>
<dbReference type="Proteomes" id="UP000185812">
    <property type="component" value="Unassembled WGS sequence"/>
</dbReference>
<keyword evidence="7" id="KW-1185">Reference proteome</keyword>
<dbReference type="Gene3D" id="3.40.50.300">
    <property type="entry name" value="P-loop containing nucleotide triphosphate hydrolases"/>
    <property type="match status" value="1"/>
</dbReference>
<sequence length="626" mass="71756">MSEERPRPKSASASSISENGAASEEFSPLDLSDPVVIMLLFQELVREEQVRRAWERWRQQQEGGRRALWRVLADLEEINPEVVYATAAEVYGFKTAQLQRDQVMRFIREQKQRFTQDQWRWMRRERVLPIGQEMDPERNVMRWVLATHDPTRPDLHRKLARLGLDRFELRYAPASTIDQIYEEAFPHRNEYLERVQQEGEALDLGMSYEEEGGLIDEESLEAEINRSKLINLFEATLVEAVRQGASDIHIFPNHERKVEIHFRLDGELHCWHVEDKVHPEAFLAVVKDKAGGVDRFEREKAQDGFIQRWIDDHLIRFRVSVLPIATASFDVRAESIVIRVLDDRKVIKDLRLLGLSDRALERFEWAIRQPYGMVIVTGPTGSGKSTTLYAALHQVVSPRKNVLTVEDPVEYIIPGVRQIKLSHKLGLEDALRAILRHDPDIVMVGEMRDRQTAELAIKLANTGHLTFSTLHTNDAPSAVSRLYKMGIEPFLIAYAINLVVAQRLIRKVCPQCRVPDPDPDPVLLARLGFTEEQIARTTFYKAGHSPRCPVCKGVGYKGRRAITETLWFSRAIRHMIVAAREAIDEDALREQAIKEGMQTLQEAAREVVLAGETTIEEMMATVAFEG</sequence>
<accession>A0A1M6PSF0</accession>
<dbReference type="OrthoDB" id="9808272at2"/>
<dbReference type="EMBL" id="FRAU01000001">
    <property type="protein sequence ID" value="SHK10821.1"/>
    <property type="molecule type" value="Genomic_DNA"/>
</dbReference>
<dbReference type="GO" id="GO:0016887">
    <property type="term" value="F:ATP hydrolysis activity"/>
    <property type="evidence" value="ECO:0007669"/>
    <property type="project" value="TreeGrafter"/>
</dbReference>
<gene>
    <name evidence="6" type="ORF">SAMN04488087_0301</name>
</gene>
<dbReference type="Gene3D" id="3.30.450.90">
    <property type="match status" value="1"/>
</dbReference>
<dbReference type="AlphaFoldDB" id="A0A1M6PSF0"/>
<evidence type="ECO:0000256" key="1">
    <source>
        <dbReference type="ARBA" id="ARBA00006611"/>
    </source>
</evidence>
<dbReference type="GO" id="GO:0005524">
    <property type="term" value="F:ATP binding"/>
    <property type="evidence" value="ECO:0007669"/>
    <property type="project" value="UniProtKB-KW"/>
</dbReference>
<feature type="domain" description="Bacterial type II secretion system protein E" evidence="5">
    <location>
        <begin position="435"/>
        <end position="449"/>
    </location>
</feature>
<evidence type="ECO:0000259" key="5">
    <source>
        <dbReference type="PROSITE" id="PS00662"/>
    </source>
</evidence>
<evidence type="ECO:0000313" key="7">
    <source>
        <dbReference type="Proteomes" id="UP000185812"/>
    </source>
</evidence>
<dbReference type="CDD" id="cd01129">
    <property type="entry name" value="PulE-GspE-like"/>
    <property type="match status" value="1"/>
</dbReference>
<dbReference type="SUPFAM" id="SSF160246">
    <property type="entry name" value="EspE N-terminal domain-like"/>
    <property type="match status" value="1"/>
</dbReference>